<dbReference type="Ensembl" id="ENSSFOT00015018535.2">
    <property type="protein sequence ID" value="ENSSFOP00015018325.2"/>
    <property type="gene ID" value="ENSSFOG00015011595.2"/>
</dbReference>
<dbReference type="InterPro" id="IPR035892">
    <property type="entry name" value="C2_domain_sf"/>
</dbReference>
<dbReference type="GeneTree" id="ENSGT00940000157653"/>
<name>A0A8C9V3J8_SCLFO</name>
<feature type="domain" description="Copine C-terminal" evidence="1">
    <location>
        <begin position="154"/>
        <end position="342"/>
    </location>
</feature>
<dbReference type="SUPFAM" id="SSF49562">
    <property type="entry name" value="C2 domain (Calcium/lipid-binding domain, CaLB)"/>
    <property type="match status" value="1"/>
</dbReference>
<dbReference type="PANTHER" id="PTHR10857:SF3">
    <property type="entry name" value="COPINE-2"/>
    <property type="match status" value="1"/>
</dbReference>
<dbReference type="InterPro" id="IPR010734">
    <property type="entry name" value="Copine_C"/>
</dbReference>
<protein>
    <submittedName>
        <fullName evidence="2">Copine II</fullName>
    </submittedName>
</protein>
<dbReference type="OrthoDB" id="5855668at2759"/>
<reference evidence="2 3" key="1">
    <citation type="submission" date="2019-04" db="EMBL/GenBank/DDBJ databases">
        <authorList>
            <consortium name="Wellcome Sanger Institute Data Sharing"/>
        </authorList>
    </citation>
    <scope>NUCLEOTIDE SEQUENCE [LARGE SCALE GENOMIC DNA]</scope>
</reference>
<keyword evidence="3" id="KW-1185">Reference proteome</keyword>
<dbReference type="SUPFAM" id="SSF53300">
    <property type="entry name" value="vWA-like"/>
    <property type="match status" value="1"/>
</dbReference>
<accession>A0A8C9V3J8</accession>
<dbReference type="GO" id="GO:0005544">
    <property type="term" value="F:calcium-dependent phospholipid binding"/>
    <property type="evidence" value="ECO:0007669"/>
    <property type="project" value="InterPro"/>
</dbReference>
<dbReference type="Pfam" id="PF07002">
    <property type="entry name" value="Copine"/>
    <property type="match status" value="1"/>
</dbReference>
<reference evidence="2" key="3">
    <citation type="submission" date="2025-09" db="UniProtKB">
        <authorList>
            <consortium name="Ensembl"/>
        </authorList>
    </citation>
    <scope>IDENTIFICATION</scope>
</reference>
<dbReference type="GO" id="GO:0071277">
    <property type="term" value="P:cellular response to calcium ion"/>
    <property type="evidence" value="ECO:0007669"/>
    <property type="project" value="TreeGrafter"/>
</dbReference>
<dbReference type="GO" id="GO:0005886">
    <property type="term" value="C:plasma membrane"/>
    <property type="evidence" value="ECO:0007669"/>
    <property type="project" value="TreeGrafter"/>
</dbReference>
<dbReference type="InterPro" id="IPR045052">
    <property type="entry name" value="Copine"/>
</dbReference>
<dbReference type="Gene3D" id="2.60.40.150">
    <property type="entry name" value="C2 domain"/>
    <property type="match status" value="1"/>
</dbReference>
<evidence type="ECO:0000259" key="1">
    <source>
        <dbReference type="Pfam" id="PF07002"/>
    </source>
</evidence>
<dbReference type="CDD" id="cd04047">
    <property type="entry name" value="C2B_Copine"/>
    <property type="match status" value="1"/>
</dbReference>
<evidence type="ECO:0000313" key="3">
    <source>
        <dbReference type="Proteomes" id="UP000694397"/>
    </source>
</evidence>
<proteinExistence type="predicted"/>
<evidence type="ECO:0000313" key="2">
    <source>
        <dbReference type="Ensembl" id="ENSSFOP00015018325.2"/>
    </source>
</evidence>
<dbReference type="InterPro" id="IPR037768">
    <property type="entry name" value="C2B_Copine"/>
</dbReference>
<dbReference type="InterPro" id="IPR036465">
    <property type="entry name" value="vWFA_dom_sf"/>
</dbReference>
<sequence>MLIHRIEVKAIHIHFLTVYPHLINNTLDPLWKPFTVTLLSLCIGNVEKNIKVFCCDYDSNGGNDFIGEFFTTVAKMTKAQNSRQVERFECINPKKQKKKKSYRNPGVIIIRSCMVGRDYSFLNYILGGCQLMFTVGIDFTASNGNPHDPSSLYHEYLAAIWAVGQIIQDYDLDMMFPALGFGAQLRPDWKVSHEFAINFNRTNPFCSDVEGIVQAYSNCLPHIHFCGPTSFAPSSAMWLASLPRPSISRLPLVISDMVETRHCIVQAAKLPMSIIIVGMGNADFSAMEFLDSDNSMLQSYTGEVAVGDIIQCVPFRDFRNLAKSVLAELPQQVTWYIKHRNLLASSIAPE</sequence>
<organism evidence="2 3">
    <name type="scientific">Scleropages formosus</name>
    <name type="common">Asian bonytongue</name>
    <name type="synonym">Osteoglossum formosum</name>
    <dbReference type="NCBI Taxonomy" id="113540"/>
    <lineage>
        <taxon>Eukaryota</taxon>
        <taxon>Metazoa</taxon>
        <taxon>Chordata</taxon>
        <taxon>Craniata</taxon>
        <taxon>Vertebrata</taxon>
        <taxon>Euteleostomi</taxon>
        <taxon>Actinopterygii</taxon>
        <taxon>Neopterygii</taxon>
        <taxon>Teleostei</taxon>
        <taxon>Osteoglossocephala</taxon>
        <taxon>Osteoglossomorpha</taxon>
        <taxon>Osteoglossiformes</taxon>
        <taxon>Osteoglossidae</taxon>
        <taxon>Scleropages</taxon>
    </lineage>
</organism>
<dbReference type="Proteomes" id="UP000694397">
    <property type="component" value="Chromosome 1"/>
</dbReference>
<reference evidence="2" key="2">
    <citation type="submission" date="2025-08" db="UniProtKB">
        <authorList>
            <consortium name="Ensembl"/>
        </authorList>
    </citation>
    <scope>IDENTIFICATION</scope>
</reference>
<dbReference type="PANTHER" id="PTHR10857">
    <property type="entry name" value="COPINE"/>
    <property type="match status" value="1"/>
</dbReference>
<dbReference type="AlphaFoldDB" id="A0A8C9V3J8"/>